<dbReference type="GO" id="GO:0005658">
    <property type="term" value="C:alpha DNA polymerase:primase complex"/>
    <property type="evidence" value="ECO:0007669"/>
    <property type="project" value="TreeGrafter"/>
</dbReference>
<feature type="domain" description="DNA-directed DNA polymerase family B multifunctional" evidence="8">
    <location>
        <begin position="798"/>
        <end position="1259"/>
    </location>
</feature>
<organism evidence="10">
    <name type="scientific">Hexamita inflata</name>
    <dbReference type="NCBI Taxonomy" id="28002"/>
    <lineage>
        <taxon>Eukaryota</taxon>
        <taxon>Metamonada</taxon>
        <taxon>Diplomonadida</taxon>
        <taxon>Hexamitidae</taxon>
        <taxon>Hexamitinae</taxon>
        <taxon>Hexamita</taxon>
    </lineage>
</organism>
<feature type="region of interest" description="Disordered" evidence="7">
    <location>
        <begin position="1"/>
        <end position="59"/>
    </location>
</feature>
<dbReference type="EC" id="2.7.7.7" evidence="5"/>
<dbReference type="InterPro" id="IPR043502">
    <property type="entry name" value="DNA/RNA_pol_sf"/>
</dbReference>
<dbReference type="GO" id="GO:0000166">
    <property type="term" value="F:nucleotide binding"/>
    <property type="evidence" value="ECO:0007669"/>
    <property type="project" value="InterPro"/>
</dbReference>
<dbReference type="InterPro" id="IPR015088">
    <property type="entry name" value="Znf_DNA-dir_DNA_pol_B_alpha"/>
</dbReference>
<dbReference type="GO" id="GO:0003697">
    <property type="term" value="F:single-stranded DNA binding"/>
    <property type="evidence" value="ECO:0007669"/>
    <property type="project" value="TreeGrafter"/>
</dbReference>
<evidence type="ECO:0000256" key="7">
    <source>
        <dbReference type="SAM" id="MobiDB-lite"/>
    </source>
</evidence>
<evidence type="ECO:0000313" key="11">
    <source>
        <dbReference type="EMBL" id="CAL5990128.1"/>
    </source>
</evidence>
<evidence type="ECO:0000256" key="6">
    <source>
        <dbReference type="SAM" id="Coils"/>
    </source>
</evidence>
<dbReference type="Pfam" id="PF08996">
    <property type="entry name" value="zf-DNA_Pol"/>
    <property type="match status" value="1"/>
</dbReference>
<accession>A0AA86TN51</accession>
<keyword evidence="12" id="KW-1185">Reference proteome</keyword>
<dbReference type="EMBL" id="CAXDID020000024">
    <property type="protein sequence ID" value="CAL5990128.1"/>
    <property type="molecule type" value="Genomic_DNA"/>
</dbReference>
<dbReference type="GO" id="GO:0006273">
    <property type="term" value="P:lagging strand elongation"/>
    <property type="evidence" value="ECO:0007669"/>
    <property type="project" value="TreeGrafter"/>
</dbReference>
<dbReference type="Gene3D" id="3.90.1600.10">
    <property type="entry name" value="Palm domain of DNA polymerase"/>
    <property type="match status" value="1"/>
</dbReference>
<dbReference type="GO" id="GO:0003682">
    <property type="term" value="F:chromatin binding"/>
    <property type="evidence" value="ECO:0007669"/>
    <property type="project" value="TreeGrafter"/>
</dbReference>
<dbReference type="InterPro" id="IPR038256">
    <property type="entry name" value="Pol_alpha_znc_sf"/>
</dbReference>
<name>A0AA86TN51_9EUKA</name>
<sequence length="1514" mass="174217">MSTQDDFESSSSISFQSDSEAERRDLELERQHLKADLKYGGLDDESDQQSENQVDEQVKEKVMNEQFQKPTKYNNAEVQEAQKKEADLILQSALNDLANIKQQPMQTDTKMDRVKAEKLAQIQARNENQKMRQAKLKEAQEIDQMLEQKKKLLQQYEQVEKQKIEAGILLPSQQKIVKEEYLLDDMMQPDEAEIVQQDYKPKQLEIKQKEQIHFQLFDDQEIEVATQNVEVVVQTQQSQDQVTFETYPKQIGSISNKKLNIFAYNIESQRNESEALIWGKVIVFDDRKELQQGFNPLSSQVQNCCVLVSGLVRQVYMLPADNLNLIKQHTYTHNGLLQACGQIVQDQHQNYVKYIDQFDNDLLNDNFKQYKQQLQNVLAESIGCPAAKIKIEPVIRVYTFNDSEIPRDARMWLRVRYDASFPSLNVPEILNKSENTIKQIIGMTVRPLDLFLAENQIRGASWLQISGFQAQDYLTRFQELLATSQKITKSNYFNQAAYKFQKSTCFHEFQLNLNDEDAKITSAPLEQQPQAPPLSTATINFRKLMDPQSKQEIPVIVQLTYQFKNQLQNQSQYPESTAKTYIIGIPVEKTTPYSAQLLGMSLDENLGYNTNEKKRIHQVEVIACHREAEMIFEMFKLINILNPDIIECHGLHGHFSQIMKRILSQMPFSQVKTNIIQLAPRLLTNMLSEYQIKNADPSKLVHQLFQGRICADLEKIILEFSPDTKQTSLDYQLDVLIDKEIILTPNTFIPDIYKDLMRFKNKFLPELVREQLALLQLGRSLNYLQLTAKISQLTYFQLQNVLSLGRAKRVEMLLFTNFVQVPFVIPDYQQQSEEHDKFEGGYVIEPKPGLYDSVVIVLDFNSLYPSLIREFDICFTTVPPNVSETDYLEFVPQLSERIFSKQLPRIIGELVIQRQSIKKKIKEVQVKQKTDNNEQYKQMLQELDIHQLALKLCANSMYGSLGYEKGRFFCPKVAASIPNRGRQELNNAVGQAKMAGYDVIYGDTDSIMIDSKLKIDKLSKEMHGQLTKEGKSDIDKIVKQCSEIAGKISKKISEGKKFLEMGLDYIFARQLLLAKKKYAALKINNNIIQLEVRGLDMVRRDWCELSREVSKKAVDILMWKDASNGIEDVIQFIRNIAQKIADKDQALKWKHFMMTKSISKPLDQYKGATDNLAHVNVARQLQAKGRNIKPGFVVEYLVLSNKFACEYLKMEGEIPQFQRCVPFEDHIKFSKLNLVDVLDIEWYVIGQILPPLERLCTPIPDLSKSSLAQCFGISIAEPASTNLHQQTKNTLSADMREQFDSCACFLYTCSCGQVRYWPEYPSTSPDIPLANLDEPSKASRANTASLHGQPLLSEEDLVVLPCGHAFDEQTAVNCLLKQMHYYENIYYSNVKSCSHNKCAYNLSSEIQKQIQRGTVDLNFKEIQALINYACDKTCVSESCQSGELVEVYPREQYLKQLLFFQELFDIHSPLYERGTTKMGASVYLAQLKEVADYMVKQSGITQVKVSEVISKYFK</sequence>
<dbReference type="InterPro" id="IPR006134">
    <property type="entry name" value="DNA-dir_DNA_pol_B_multi_dom"/>
</dbReference>
<dbReference type="Gene3D" id="1.10.3200.20">
    <property type="entry name" value="DNA Polymerase alpha, zinc finger"/>
    <property type="match status" value="1"/>
</dbReference>
<dbReference type="NCBIfam" id="TIGR00592">
    <property type="entry name" value="pol2"/>
    <property type="match status" value="1"/>
</dbReference>
<feature type="compositionally biased region" description="Basic and acidic residues" evidence="7">
    <location>
        <begin position="20"/>
        <end position="37"/>
    </location>
</feature>
<dbReference type="Gene3D" id="1.10.287.690">
    <property type="entry name" value="Helix hairpin bin"/>
    <property type="match status" value="1"/>
</dbReference>
<dbReference type="EMBL" id="CATOUU010000248">
    <property type="protein sequence ID" value="CAI9922436.1"/>
    <property type="molecule type" value="Genomic_DNA"/>
</dbReference>
<keyword evidence="4 5" id="KW-0239">DNA-directed DNA polymerase</keyword>
<proteinExistence type="inferred from homology"/>
<comment type="caution">
    <text evidence="10">The sequence shown here is derived from an EMBL/GenBank/DDBJ whole genome shotgun (WGS) entry which is preliminary data.</text>
</comment>
<dbReference type="Gene3D" id="3.30.420.10">
    <property type="entry name" value="Ribonuclease H-like superfamily/Ribonuclease H"/>
    <property type="match status" value="1"/>
</dbReference>
<keyword evidence="5" id="KW-0238">DNA-binding</keyword>
<evidence type="ECO:0000313" key="10">
    <source>
        <dbReference type="EMBL" id="CAI9922436.1"/>
    </source>
</evidence>
<comment type="catalytic activity">
    <reaction evidence="5">
        <text>DNA(n) + a 2'-deoxyribonucleoside 5'-triphosphate = DNA(n+1) + diphosphate</text>
        <dbReference type="Rhea" id="RHEA:22508"/>
        <dbReference type="Rhea" id="RHEA-COMP:17339"/>
        <dbReference type="Rhea" id="RHEA-COMP:17340"/>
        <dbReference type="ChEBI" id="CHEBI:33019"/>
        <dbReference type="ChEBI" id="CHEBI:61560"/>
        <dbReference type="ChEBI" id="CHEBI:173112"/>
        <dbReference type="EC" id="2.7.7.7"/>
    </reaction>
</comment>
<gene>
    <name evidence="10" type="ORF">HINF_LOCUS10081</name>
    <name evidence="11" type="ORF">HINF_LOCUS11199</name>
</gene>
<dbReference type="InterPro" id="IPR006172">
    <property type="entry name" value="DNA-dir_DNA_pol_B"/>
</dbReference>
<evidence type="ECO:0000259" key="9">
    <source>
        <dbReference type="Pfam" id="PF08996"/>
    </source>
</evidence>
<keyword evidence="5" id="KW-0235">DNA replication</keyword>
<dbReference type="GO" id="GO:0003887">
    <property type="term" value="F:DNA-directed DNA polymerase activity"/>
    <property type="evidence" value="ECO:0007669"/>
    <property type="project" value="UniProtKB-KW"/>
</dbReference>
<dbReference type="InterPro" id="IPR023211">
    <property type="entry name" value="DNA_pol_palm_dom_sf"/>
</dbReference>
<dbReference type="SMART" id="SM00486">
    <property type="entry name" value="POLBc"/>
    <property type="match status" value="1"/>
</dbReference>
<protein>
    <recommendedName>
        <fullName evidence="5">DNA polymerase</fullName>
        <ecNumber evidence="5">2.7.7.7</ecNumber>
    </recommendedName>
</protein>
<dbReference type="Gene3D" id="3.30.70.2820">
    <property type="match status" value="1"/>
</dbReference>
<dbReference type="InterPro" id="IPR012337">
    <property type="entry name" value="RNaseH-like_sf"/>
</dbReference>
<evidence type="ECO:0000259" key="8">
    <source>
        <dbReference type="Pfam" id="PF00136"/>
    </source>
</evidence>
<feature type="coiled-coil region" evidence="6">
    <location>
        <begin position="83"/>
        <end position="162"/>
    </location>
</feature>
<dbReference type="GO" id="GO:0003688">
    <property type="term" value="F:DNA replication origin binding"/>
    <property type="evidence" value="ECO:0007669"/>
    <property type="project" value="TreeGrafter"/>
</dbReference>
<feature type="domain" description="Zinc finger DNA-directed DNA polymerase family B alpha" evidence="9">
    <location>
        <begin position="1295"/>
        <end position="1509"/>
    </location>
</feature>
<dbReference type="SUPFAM" id="SSF53098">
    <property type="entry name" value="Ribonuclease H-like"/>
    <property type="match status" value="1"/>
</dbReference>
<dbReference type="Proteomes" id="UP001642409">
    <property type="component" value="Unassembled WGS sequence"/>
</dbReference>
<evidence type="ECO:0000256" key="5">
    <source>
        <dbReference type="RuleBase" id="RU000442"/>
    </source>
</evidence>
<keyword evidence="3 5" id="KW-0548">Nucleotidyltransferase</keyword>
<evidence type="ECO:0000256" key="2">
    <source>
        <dbReference type="ARBA" id="ARBA00022679"/>
    </source>
</evidence>
<dbReference type="PANTHER" id="PTHR45861:SF1">
    <property type="entry name" value="DNA POLYMERASE ALPHA CATALYTIC SUBUNIT"/>
    <property type="match status" value="1"/>
</dbReference>
<dbReference type="InterPro" id="IPR036397">
    <property type="entry name" value="RNaseH_sf"/>
</dbReference>
<dbReference type="InterPro" id="IPR017964">
    <property type="entry name" value="DNA-dir_DNA_pol_B_CS"/>
</dbReference>
<dbReference type="PROSITE" id="PS00116">
    <property type="entry name" value="DNA_POLYMERASE_B"/>
    <property type="match status" value="1"/>
</dbReference>
<dbReference type="Pfam" id="PF00136">
    <property type="entry name" value="DNA_pol_B"/>
    <property type="match status" value="1"/>
</dbReference>
<keyword evidence="6" id="KW-0175">Coiled coil</keyword>
<dbReference type="InterPro" id="IPR042087">
    <property type="entry name" value="DNA_pol_B_thumb"/>
</dbReference>
<evidence type="ECO:0000313" key="12">
    <source>
        <dbReference type="Proteomes" id="UP001642409"/>
    </source>
</evidence>
<evidence type="ECO:0000256" key="3">
    <source>
        <dbReference type="ARBA" id="ARBA00022695"/>
    </source>
</evidence>
<reference evidence="10" key="1">
    <citation type="submission" date="2023-06" db="EMBL/GenBank/DDBJ databases">
        <authorList>
            <person name="Kurt Z."/>
        </authorList>
    </citation>
    <scope>NUCLEOTIDE SEQUENCE</scope>
</reference>
<dbReference type="SUPFAM" id="SSF56672">
    <property type="entry name" value="DNA/RNA polymerases"/>
    <property type="match status" value="1"/>
</dbReference>
<keyword evidence="2 5" id="KW-0808">Transferase</keyword>
<comment type="similarity">
    <text evidence="1 5">Belongs to the DNA polymerase type-B family.</text>
</comment>
<reference evidence="11 12" key="2">
    <citation type="submission" date="2024-07" db="EMBL/GenBank/DDBJ databases">
        <authorList>
            <person name="Akdeniz Z."/>
        </authorList>
    </citation>
    <scope>NUCLEOTIDE SEQUENCE [LARGE SCALE GENOMIC DNA]</scope>
</reference>
<dbReference type="Gene3D" id="1.10.132.60">
    <property type="entry name" value="DNA polymerase family B, C-terminal domain"/>
    <property type="match status" value="1"/>
</dbReference>
<dbReference type="GO" id="GO:1902975">
    <property type="term" value="P:mitotic DNA replication initiation"/>
    <property type="evidence" value="ECO:0007669"/>
    <property type="project" value="TreeGrafter"/>
</dbReference>
<feature type="compositionally biased region" description="Low complexity" evidence="7">
    <location>
        <begin position="9"/>
        <end position="18"/>
    </location>
</feature>
<dbReference type="PRINTS" id="PR00106">
    <property type="entry name" value="DNAPOLB"/>
</dbReference>
<dbReference type="PANTHER" id="PTHR45861">
    <property type="entry name" value="DNA POLYMERASE ALPHA CATALYTIC SUBUNIT"/>
    <property type="match status" value="1"/>
</dbReference>
<evidence type="ECO:0000256" key="1">
    <source>
        <dbReference type="ARBA" id="ARBA00005755"/>
    </source>
</evidence>
<evidence type="ECO:0000256" key="4">
    <source>
        <dbReference type="ARBA" id="ARBA00022932"/>
    </source>
</evidence>
<dbReference type="GO" id="GO:0006272">
    <property type="term" value="P:leading strand elongation"/>
    <property type="evidence" value="ECO:0007669"/>
    <property type="project" value="TreeGrafter"/>
</dbReference>